<dbReference type="AlphaFoldDB" id="A0AA89CB61"/>
<comment type="caution">
    <text evidence="7">The sequence shown here is derived from an EMBL/GenBank/DDBJ whole genome shotgun (WGS) entry which is preliminary data.</text>
</comment>
<keyword evidence="2" id="KW-0677">Repeat</keyword>
<feature type="domain" description="NACHT" evidence="4">
    <location>
        <begin position="448"/>
        <end position="617"/>
    </location>
</feature>
<evidence type="ECO:0000256" key="2">
    <source>
        <dbReference type="ARBA" id="ARBA00022737"/>
    </source>
</evidence>
<dbReference type="InterPro" id="IPR007111">
    <property type="entry name" value="NACHT_NTPase"/>
</dbReference>
<evidence type="ECO:0000259" key="4">
    <source>
        <dbReference type="Pfam" id="PF05729"/>
    </source>
</evidence>
<proteinExistence type="predicted"/>
<keyword evidence="1 3" id="KW-0853">WD repeat</keyword>
<dbReference type="InterPro" id="IPR036322">
    <property type="entry name" value="WD40_repeat_dom_sf"/>
</dbReference>
<dbReference type="PROSITE" id="PS50294">
    <property type="entry name" value="WD_REPEATS_REGION"/>
    <property type="match status" value="1"/>
</dbReference>
<evidence type="ECO:0000256" key="1">
    <source>
        <dbReference type="ARBA" id="ARBA00022574"/>
    </source>
</evidence>
<dbReference type="InterPro" id="IPR019775">
    <property type="entry name" value="WD40_repeat_CS"/>
</dbReference>
<dbReference type="InterPro" id="IPR025139">
    <property type="entry name" value="DUF4062"/>
</dbReference>
<accession>A0AA89CB61</accession>
<evidence type="ECO:0000259" key="6">
    <source>
        <dbReference type="Pfam" id="PF25469"/>
    </source>
</evidence>
<dbReference type="InterPro" id="IPR027417">
    <property type="entry name" value="P-loop_NTPase"/>
</dbReference>
<name>A0AA89CB61_PINIB</name>
<dbReference type="SUPFAM" id="SSF50978">
    <property type="entry name" value="WD40 repeat-like"/>
    <property type="match status" value="1"/>
</dbReference>
<protein>
    <submittedName>
        <fullName evidence="7">Uncharacterized protein</fullName>
    </submittedName>
</protein>
<keyword evidence="8" id="KW-1185">Reference proteome</keyword>
<dbReference type="Proteomes" id="UP001186944">
    <property type="component" value="Unassembled WGS sequence"/>
</dbReference>
<dbReference type="InterPro" id="IPR052752">
    <property type="entry name" value="NACHT-WD_repeat"/>
</dbReference>
<dbReference type="Pfam" id="PF13271">
    <property type="entry name" value="DUF4062"/>
    <property type="match status" value="1"/>
</dbReference>
<feature type="domain" description="NWD1/2-like winged helix-turn-helix" evidence="6">
    <location>
        <begin position="665"/>
        <end position="783"/>
    </location>
</feature>
<dbReference type="PANTHER" id="PTHR19871:SF14">
    <property type="entry name" value="DUF4062 DOMAIN-CONTAINING PROTEIN"/>
    <property type="match status" value="1"/>
</dbReference>
<feature type="repeat" description="WD" evidence="3">
    <location>
        <begin position="960"/>
        <end position="1001"/>
    </location>
</feature>
<dbReference type="InterPro" id="IPR057588">
    <property type="entry name" value="NWD1/2-like_WH"/>
</dbReference>
<dbReference type="Gene3D" id="2.130.10.10">
    <property type="entry name" value="YVTN repeat-like/Quinoprotein amine dehydrogenase"/>
    <property type="match status" value="1"/>
</dbReference>
<dbReference type="EMBL" id="VSWD01000005">
    <property type="protein sequence ID" value="KAK3103292.1"/>
    <property type="molecule type" value="Genomic_DNA"/>
</dbReference>
<dbReference type="Pfam" id="PF05729">
    <property type="entry name" value="NACHT"/>
    <property type="match status" value="1"/>
</dbReference>
<evidence type="ECO:0000256" key="3">
    <source>
        <dbReference type="PROSITE-ProRule" id="PRU00221"/>
    </source>
</evidence>
<dbReference type="Gene3D" id="3.40.50.300">
    <property type="entry name" value="P-loop containing nucleotide triphosphate hydrolases"/>
    <property type="match status" value="1"/>
</dbReference>
<evidence type="ECO:0000313" key="7">
    <source>
        <dbReference type="EMBL" id="KAK3103292.1"/>
    </source>
</evidence>
<dbReference type="PROSITE" id="PS00678">
    <property type="entry name" value="WD_REPEATS_1"/>
    <property type="match status" value="1"/>
</dbReference>
<dbReference type="InterPro" id="IPR001680">
    <property type="entry name" value="WD40_rpt"/>
</dbReference>
<evidence type="ECO:0000259" key="5">
    <source>
        <dbReference type="Pfam" id="PF13271"/>
    </source>
</evidence>
<sequence length="1155" mass="132050">MRLLYQRDENAEKAQVSTPEKVTYTEEVVIPVTRAQIRQEMVERGNELQTRVDFKVTIKLSMSIKPRKHGSKAPDTKPVYWGDMSTEYPPNVKVVRIFTSSTFTDTKYERNFWMEEAYPKIKNFCLSHGYEFQVVDMRWGVRDQATDDHKGTELCLRELEQCQKISTGPNFVSLLSHKYGYTSLPRDIAADEFEQLLTAMSPEQKNRILKWYIRDDNAVPPSYILQSISKLIPDFTSRNTEKRNGAKSEWWDENQAVQEALVSSATQVLGKEGAMKYIISITHLETQKGLLQSVSPERQCLWVKRTIEDIEEIKPSYQLSRFIECLGPDEKWRKSRQLLDNLKNKDIPSVLPSDNILSYKVPWREKGIDPDDPEHYKYLKEMTSDFADVICNRIESAIQERKESEVDSNVYEECLRHMKFCREKANAVSRDDILEKIKAYILGESTQPLVLHGPSGIGKTSIMAMAASKVKEWTDGKAALIMRFIGTTLDSSHIFPFLKSILVQLKHAQGTYAFAPEDMKGLLWELNQSLNPIQKSCPVVFMFDSLDQFDTADDARQLFWLPQKCPPNIKIIVSTIGDPIYECLPKLKGKFPEENYIEIPPLNISEADNILRTWFMNRNRTVTDEQFAYLVQSFRKQPLALYLKLAFDEARRWTSYSPVDSVKLEKTVRESILKLFDYLEQSHGKIFIAHALGYLTLAQNGLSEAELDDILSCDDDVLNDVYIYWTPPIRRLPPLLLVRLRSYLMNKQYLVERGSDGVIVFNWYHRQFVEAAQERYCSDPNTVSKLHNVLAEFFSGTWANGVKKPFIDNKGVHGEDDRRVASQPIKYGDDYNKRKLNNLPYHRIKAGHAEILKDECLFNYEFLLAKINATSLRRVHSDFDLARSVFPEDKSIAELAQVLRLSEKALVIDPFSLAGQVISRLGDGKEATSIKNQCFQSSHPFIVSNTDVMAKPGGNLKYVLTGHEATIEAISMTKDGKEVATVSYDNTLRTWDIQNGTEIKKIGGLGQRLDGVDYLDGDQAILVKSGTHLTSVTRTGDKIYTVPILSSNQKESACYCVCGPQENTFVRLFADHVSVHAAATGKPETSLDLPDKMTVSNREGTHISLFRFRPHHTHLSLYLYLRNTNILINRNSNSAVFCCLKSIDACISLVHYMYF</sequence>
<dbReference type="PROSITE" id="PS50082">
    <property type="entry name" value="WD_REPEATS_2"/>
    <property type="match status" value="1"/>
</dbReference>
<dbReference type="PANTHER" id="PTHR19871">
    <property type="entry name" value="BETA TRANSDUCIN-RELATED PROTEIN"/>
    <property type="match status" value="1"/>
</dbReference>
<dbReference type="SUPFAM" id="SSF52540">
    <property type="entry name" value="P-loop containing nucleoside triphosphate hydrolases"/>
    <property type="match status" value="1"/>
</dbReference>
<feature type="domain" description="DUF4062" evidence="5">
    <location>
        <begin position="96"/>
        <end position="186"/>
    </location>
</feature>
<dbReference type="InterPro" id="IPR015943">
    <property type="entry name" value="WD40/YVTN_repeat-like_dom_sf"/>
</dbReference>
<evidence type="ECO:0000313" key="8">
    <source>
        <dbReference type="Proteomes" id="UP001186944"/>
    </source>
</evidence>
<dbReference type="SMART" id="SM00320">
    <property type="entry name" value="WD40"/>
    <property type="match status" value="1"/>
</dbReference>
<dbReference type="Pfam" id="PF25469">
    <property type="entry name" value="WHD_NWD1"/>
    <property type="match status" value="1"/>
</dbReference>
<gene>
    <name evidence="7" type="ORF">FSP39_018264</name>
</gene>
<reference evidence="7" key="1">
    <citation type="submission" date="2019-08" db="EMBL/GenBank/DDBJ databases">
        <title>The improved chromosome-level genome for the pearl oyster Pinctada fucata martensii using PacBio sequencing and Hi-C.</title>
        <authorList>
            <person name="Zheng Z."/>
        </authorList>
    </citation>
    <scope>NUCLEOTIDE SEQUENCE</scope>
    <source>
        <strain evidence="7">ZZ-2019</strain>
        <tissue evidence="7">Adductor muscle</tissue>
    </source>
</reference>
<organism evidence="7 8">
    <name type="scientific">Pinctada imbricata</name>
    <name type="common">Atlantic pearl-oyster</name>
    <name type="synonym">Pinctada martensii</name>
    <dbReference type="NCBI Taxonomy" id="66713"/>
    <lineage>
        <taxon>Eukaryota</taxon>
        <taxon>Metazoa</taxon>
        <taxon>Spiralia</taxon>
        <taxon>Lophotrochozoa</taxon>
        <taxon>Mollusca</taxon>
        <taxon>Bivalvia</taxon>
        <taxon>Autobranchia</taxon>
        <taxon>Pteriomorphia</taxon>
        <taxon>Pterioida</taxon>
        <taxon>Pterioidea</taxon>
        <taxon>Pteriidae</taxon>
        <taxon>Pinctada</taxon>
    </lineage>
</organism>
<dbReference type="Gene3D" id="1.25.40.370">
    <property type="match status" value="1"/>
</dbReference>